<dbReference type="PANTHER" id="PTHR30126:SF40">
    <property type="entry name" value="HTH-TYPE TRANSCRIPTIONAL REGULATOR GLTR"/>
    <property type="match status" value="1"/>
</dbReference>
<comment type="similarity">
    <text evidence="1">Belongs to the LysR transcriptional regulatory family.</text>
</comment>
<dbReference type="SUPFAM" id="SSF46785">
    <property type="entry name" value="Winged helix' DNA-binding domain"/>
    <property type="match status" value="1"/>
</dbReference>
<dbReference type="PANTHER" id="PTHR30126">
    <property type="entry name" value="HTH-TYPE TRANSCRIPTIONAL REGULATOR"/>
    <property type="match status" value="1"/>
</dbReference>
<evidence type="ECO:0000256" key="1">
    <source>
        <dbReference type="ARBA" id="ARBA00009437"/>
    </source>
</evidence>
<proteinExistence type="inferred from homology"/>
<dbReference type="EMBL" id="DVFJ01000002">
    <property type="protein sequence ID" value="HIQ70726.1"/>
    <property type="molecule type" value="Genomic_DNA"/>
</dbReference>
<dbReference type="InterPro" id="IPR036388">
    <property type="entry name" value="WH-like_DNA-bd_sf"/>
</dbReference>
<dbReference type="InterPro" id="IPR000847">
    <property type="entry name" value="LysR_HTH_N"/>
</dbReference>
<dbReference type="Gene3D" id="1.10.10.10">
    <property type="entry name" value="Winged helix-like DNA-binding domain superfamily/Winged helix DNA-binding domain"/>
    <property type="match status" value="1"/>
</dbReference>
<dbReference type="GO" id="GO:0003700">
    <property type="term" value="F:DNA-binding transcription factor activity"/>
    <property type="evidence" value="ECO:0007669"/>
    <property type="project" value="InterPro"/>
</dbReference>
<dbReference type="InterPro" id="IPR036390">
    <property type="entry name" value="WH_DNA-bd_sf"/>
</dbReference>
<reference evidence="6" key="2">
    <citation type="journal article" date="2021" name="PeerJ">
        <title>Extensive microbial diversity within the chicken gut microbiome revealed by metagenomics and culture.</title>
        <authorList>
            <person name="Gilroy R."/>
            <person name="Ravi A."/>
            <person name="Getino M."/>
            <person name="Pursley I."/>
            <person name="Horton D.L."/>
            <person name="Alikhan N.F."/>
            <person name="Baker D."/>
            <person name="Gharbi K."/>
            <person name="Hall N."/>
            <person name="Watson M."/>
            <person name="Adriaenssens E.M."/>
            <person name="Foster-Nyarko E."/>
            <person name="Jarju S."/>
            <person name="Secka A."/>
            <person name="Antonio M."/>
            <person name="Oren A."/>
            <person name="Chaudhuri R.R."/>
            <person name="La Ragione R."/>
            <person name="Hildebrand F."/>
            <person name="Pallen M.J."/>
        </authorList>
    </citation>
    <scope>NUCLEOTIDE SEQUENCE</scope>
    <source>
        <strain evidence="6">ChiSxjej2B14-6234</strain>
    </source>
</reference>
<dbReference type="PRINTS" id="PR00039">
    <property type="entry name" value="HTHLYSR"/>
</dbReference>
<accession>A0A9D0Z8W4</accession>
<protein>
    <submittedName>
        <fullName evidence="6">LysR family transcriptional regulator</fullName>
    </submittedName>
</protein>
<dbReference type="Pfam" id="PF00126">
    <property type="entry name" value="HTH_1"/>
    <property type="match status" value="1"/>
</dbReference>
<evidence type="ECO:0000259" key="5">
    <source>
        <dbReference type="PROSITE" id="PS50931"/>
    </source>
</evidence>
<evidence type="ECO:0000313" key="6">
    <source>
        <dbReference type="EMBL" id="HIQ70726.1"/>
    </source>
</evidence>
<organism evidence="6 7">
    <name type="scientific">Candidatus Onthenecus intestinigallinarum</name>
    <dbReference type="NCBI Taxonomy" id="2840875"/>
    <lineage>
        <taxon>Bacteria</taxon>
        <taxon>Bacillati</taxon>
        <taxon>Bacillota</taxon>
        <taxon>Clostridia</taxon>
        <taxon>Eubacteriales</taxon>
        <taxon>Candidatus Onthenecus</taxon>
    </lineage>
</organism>
<evidence type="ECO:0000313" key="7">
    <source>
        <dbReference type="Proteomes" id="UP000886887"/>
    </source>
</evidence>
<sequence>MIDPKIRTLLKLEELGSYSKTAVALSLTQPAVSHHIKLLEQEFGIQIFVKGKRKLKATPEGEVLLKYAHRAIALSERVHRAIEDCQRAVRTLTVGITPTASDIFVPQVLAAYCHNHPETHIQIVRGSIKKIDTMLKFYEIDFAIVDGILPGDHYRQVLMGTDHLCLIVSPKHPFASRLSVSLDELQREPLVLRPKSTGTRRLIEGYLVSHGYSLQDFNVMMEVDSVSTIKDIVEANLGISIISYGVCREEQQQGRLIVRPIENCRMVRQVNMVYPQDFEHPEILEEIQREYHSRVE</sequence>
<dbReference type="PROSITE" id="PS50931">
    <property type="entry name" value="HTH_LYSR"/>
    <property type="match status" value="1"/>
</dbReference>
<dbReference type="AlphaFoldDB" id="A0A9D0Z8W4"/>
<keyword evidence="2" id="KW-0805">Transcription regulation</keyword>
<reference evidence="6" key="1">
    <citation type="submission" date="2020-10" db="EMBL/GenBank/DDBJ databases">
        <authorList>
            <person name="Gilroy R."/>
        </authorList>
    </citation>
    <scope>NUCLEOTIDE SEQUENCE</scope>
    <source>
        <strain evidence="6">ChiSxjej2B14-6234</strain>
    </source>
</reference>
<evidence type="ECO:0000256" key="3">
    <source>
        <dbReference type="ARBA" id="ARBA00023125"/>
    </source>
</evidence>
<keyword evidence="3" id="KW-0238">DNA-binding</keyword>
<feature type="domain" description="HTH lysR-type" evidence="5">
    <location>
        <begin position="1"/>
        <end position="58"/>
    </location>
</feature>
<evidence type="ECO:0000256" key="4">
    <source>
        <dbReference type="ARBA" id="ARBA00023163"/>
    </source>
</evidence>
<keyword evidence="4" id="KW-0804">Transcription</keyword>
<dbReference type="SUPFAM" id="SSF53850">
    <property type="entry name" value="Periplasmic binding protein-like II"/>
    <property type="match status" value="1"/>
</dbReference>
<dbReference type="Proteomes" id="UP000886887">
    <property type="component" value="Unassembled WGS sequence"/>
</dbReference>
<evidence type="ECO:0000256" key="2">
    <source>
        <dbReference type="ARBA" id="ARBA00023015"/>
    </source>
</evidence>
<dbReference type="Gene3D" id="3.40.190.290">
    <property type="match status" value="1"/>
</dbReference>
<gene>
    <name evidence="6" type="ORF">IAB73_00695</name>
</gene>
<name>A0A9D0Z8W4_9FIRM</name>
<dbReference type="GO" id="GO:0000976">
    <property type="term" value="F:transcription cis-regulatory region binding"/>
    <property type="evidence" value="ECO:0007669"/>
    <property type="project" value="TreeGrafter"/>
</dbReference>
<dbReference type="InterPro" id="IPR005119">
    <property type="entry name" value="LysR_subst-bd"/>
</dbReference>
<comment type="caution">
    <text evidence="6">The sequence shown here is derived from an EMBL/GenBank/DDBJ whole genome shotgun (WGS) entry which is preliminary data.</text>
</comment>
<dbReference type="Pfam" id="PF03466">
    <property type="entry name" value="LysR_substrate"/>
    <property type="match status" value="1"/>
</dbReference>